<feature type="domain" description="ImpA N-terminal" evidence="2">
    <location>
        <begin position="9"/>
        <end position="131"/>
    </location>
</feature>
<sequence length="464" mass="51454">MLDIEKLTAPLNENSPCGEDPEYSGLFMEMEKAREGEPERAIGKSVIEAVEPDWKLVEKLALQLFDSTKDLRVAASLSLALLHTGGFTGFRDGLLLIKTLLETFWDCLHPELDSDDGNPAIMRGNALLCLVDYRVLMSMKRQPLITTKIFGKFSLHDIQEAQNHKTSTVNEEIQQYQRVEAAFREAIEAGVLPDVLNVLDACRQYINRISQLFQDKVGHANAPNFMALQEIIDAAFKLLASRIPEPVNIQPRENIVETLNKPEDNNANTPSQLPVTSPGGEDDPMSIQNRDDVLRALDLICEYYARYEPGSPVPLMLARARNLVNKDFIGILQELSPESAAQIAKLFGSGKTERPARRLAGGSDSLHMQAAGFQLGEGVYPVAFLFRDQLHVFAQAELAHTAHTIQNLAFQGDGVASMQDNDIVFAQVADRGFQFSPIAHYPYLGVTRIEWLGKANVVGDVARL</sequence>
<gene>
    <name evidence="3" type="primary">tssA</name>
    <name evidence="3" type="ORF">HZT40_20450</name>
</gene>
<dbReference type="NCBIfam" id="TIGR03363">
    <property type="entry name" value="VI_chp_8"/>
    <property type="match status" value="1"/>
</dbReference>
<keyword evidence="4" id="KW-1185">Reference proteome</keyword>
<dbReference type="AlphaFoldDB" id="A0A7L6AX16"/>
<evidence type="ECO:0000259" key="2">
    <source>
        <dbReference type="Pfam" id="PF06812"/>
    </source>
</evidence>
<reference evidence="3" key="1">
    <citation type="submission" date="2020-06" db="EMBL/GenBank/DDBJ databases">
        <title>Analysis procedures for assessing recovery of high quality, complete, closed genomes from Nanopore long read metagenome sequencing.</title>
        <authorList>
            <person name="Bessarab I."/>
            <person name="Arumugam K."/>
            <person name="Haryono M."/>
            <person name="Liu X."/>
            <person name="Roy S."/>
            <person name="Zuniga-Montanez R.E."/>
            <person name="Qiu G."/>
            <person name="Drautz-Moses D.I."/>
            <person name="Law Y.Y."/>
            <person name="Wuertz S."/>
            <person name="Lauro F.M."/>
            <person name="Huson D.H."/>
            <person name="Williams R.B."/>
        </authorList>
    </citation>
    <scope>NUCLEOTIDE SEQUENCE [LARGE SCALE GENOMIC DNA]</scope>
    <source>
        <strain evidence="3">SSD2</strain>
    </source>
</reference>
<feature type="compositionally biased region" description="Polar residues" evidence="1">
    <location>
        <begin position="265"/>
        <end position="275"/>
    </location>
</feature>
<organism evidence="3 4">
    <name type="scientific">Candidatus Thiothrix singaporensis</name>
    <dbReference type="NCBI Taxonomy" id="2799669"/>
    <lineage>
        <taxon>Bacteria</taxon>
        <taxon>Pseudomonadati</taxon>
        <taxon>Pseudomonadota</taxon>
        <taxon>Gammaproteobacteria</taxon>
        <taxon>Thiotrichales</taxon>
        <taxon>Thiotrichaceae</taxon>
        <taxon>Thiothrix</taxon>
    </lineage>
</organism>
<dbReference type="Proteomes" id="UP000510621">
    <property type="component" value="Chromosome"/>
</dbReference>
<evidence type="ECO:0000256" key="1">
    <source>
        <dbReference type="SAM" id="MobiDB-lite"/>
    </source>
</evidence>
<dbReference type="Pfam" id="PF06812">
    <property type="entry name" value="ImpA_N"/>
    <property type="match status" value="1"/>
</dbReference>
<evidence type="ECO:0000313" key="3">
    <source>
        <dbReference type="EMBL" id="QLQ33573.1"/>
    </source>
</evidence>
<dbReference type="PANTHER" id="PTHR37951:SF1">
    <property type="entry name" value="TYPE VI SECRETION SYSTEM COMPONENT TSSA1"/>
    <property type="match status" value="1"/>
</dbReference>
<proteinExistence type="predicted"/>
<dbReference type="PANTHER" id="PTHR37951">
    <property type="entry name" value="CYTOPLASMIC PROTEIN-RELATED"/>
    <property type="match status" value="1"/>
</dbReference>
<dbReference type="InterPro" id="IPR010657">
    <property type="entry name" value="ImpA_N"/>
</dbReference>
<dbReference type="EMBL" id="CP059265">
    <property type="protein sequence ID" value="QLQ33573.1"/>
    <property type="molecule type" value="Genomic_DNA"/>
</dbReference>
<name>A0A7L6AX16_9GAMM</name>
<feature type="region of interest" description="Disordered" evidence="1">
    <location>
        <begin position="260"/>
        <end position="284"/>
    </location>
</feature>
<accession>A0A7L6AX16</accession>
<dbReference type="InterPro" id="IPR017740">
    <property type="entry name" value="TssA-like"/>
</dbReference>
<protein>
    <submittedName>
        <fullName evidence="3">Type VI secretion system protein TssA</fullName>
    </submittedName>
</protein>
<evidence type="ECO:0000313" key="4">
    <source>
        <dbReference type="Proteomes" id="UP000510621"/>
    </source>
</evidence>
<dbReference type="KEGG" id="this:HZT40_20450"/>